<dbReference type="PANTHER" id="PTHR43092:SF2">
    <property type="entry name" value="HERCYNYLCYSTEINE SULFOXIDE LYASE"/>
    <property type="match status" value="1"/>
</dbReference>
<evidence type="ECO:0000256" key="1">
    <source>
        <dbReference type="ARBA" id="ARBA00022898"/>
    </source>
</evidence>
<keyword evidence="1" id="KW-0663">Pyridoxal phosphate</keyword>
<dbReference type="EMBL" id="LFMI01000641">
    <property type="protein sequence ID" value="OTA05825.1"/>
    <property type="molecule type" value="Genomic_DNA"/>
</dbReference>
<dbReference type="InterPro" id="IPR015424">
    <property type="entry name" value="PyrdxlP-dep_Trfase"/>
</dbReference>
<evidence type="ECO:0000313" key="4">
    <source>
        <dbReference type="Proteomes" id="UP000219286"/>
    </source>
</evidence>
<protein>
    <submittedName>
        <fullName evidence="3">Selenocysteine lyase-like protein</fullName>
    </submittedName>
</protein>
<accession>A0A2H2ZZ79</accession>
<comment type="caution">
    <text evidence="3">The sequence shown here is derived from an EMBL/GenBank/DDBJ whole genome shotgun (WGS) entry which is preliminary data.</text>
</comment>
<dbReference type="OrthoDB" id="5978656at2759"/>
<dbReference type="Proteomes" id="UP000219286">
    <property type="component" value="Unassembled WGS sequence"/>
</dbReference>
<organism evidence="3 4">
    <name type="scientific">Trichoderma parareesei</name>
    <name type="common">Filamentous fungus</name>
    <dbReference type="NCBI Taxonomy" id="858221"/>
    <lineage>
        <taxon>Eukaryota</taxon>
        <taxon>Fungi</taxon>
        <taxon>Dikarya</taxon>
        <taxon>Ascomycota</taxon>
        <taxon>Pezizomycotina</taxon>
        <taxon>Sordariomycetes</taxon>
        <taxon>Hypocreomycetidae</taxon>
        <taxon>Hypocreales</taxon>
        <taxon>Hypocreaceae</taxon>
        <taxon>Trichoderma</taxon>
    </lineage>
</organism>
<dbReference type="Pfam" id="PF00266">
    <property type="entry name" value="Aminotran_5"/>
    <property type="match status" value="1"/>
</dbReference>
<name>A0A2H2ZZ79_TRIPA</name>
<proteinExistence type="predicted"/>
<dbReference type="InterPro" id="IPR000192">
    <property type="entry name" value="Aminotrans_V_dom"/>
</dbReference>
<evidence type="ECO:0000313" key="3">
    <source>
        <dbReference type="EMBL" id="OTA05825.1"/>
    </source>
</evidence>
<dbReference type="GO" id="GO:0016829">
    <property type="term" value="F:lyase activity"/>
    <property type="evidence" value="ECO:0007669"/>
    <property type="project" value="UniProtKB-KW"/>
</dbReference>
<reference evidence="3 4" key="1">
    <citation type="journal article" date="2015" name="Genome Announc.">
        <title>Genome sequence and annotation of Trichoderma parareesei, the ancestor of the cellulase producer Trichoderma reesei.</title>
        <authorList>
            <person name="Yang D."/>
            <person name="Pomraning K."/>
            <person name="Kopchinskiy A."/>
            <person name="Karimi Aghcheh R."/>
            <person name="Atanasova L."/>
            <person name="Chenthamara K."/>
            <person name="Baker S.E."/>
            <person name="Zhang R."/>
            <person name="Shen Q."/>
            <person name="Freitag M."/>
            <person name="Kubicek C.P."/>
            <person name="Druzhinina I.S."/>
        </authorList>
    </citation>
    <scope>NUCLEOTIDE SEQUENCE [LARGE SCALE GENOMIC DNA]</scope>
    <source>
        <strain evidence="3 4">CBS 125925</strain>
    </source>
</reference>
<dbReference type="PANTHER" id="PTHR43092">
    <property type="entry name" value="L-CYSTEINE DESULFHYDRASE"/>
    <property type="match status" value="1"/>
</dbReference>
<dbReference type="Gene3D" id="3.40.640.10">
    <property type="entry name" value="Type I PLP-dependent aspartate aminotransferase-like (Major domain)"/>
    <property type="match status" value="1"/>
</dbReference>
<sequence length="472" mass="52767">MASLPVRQREEGEARVGEDGFKVFGGEMKKDFLFAPGWTNLNHGSYGTIPRAIQAKLRSYQDDIEARPDPFIRFEHARLTDESRAAVAGVLNVPVETVVFVNNATEGVNTVFRNIKWDADGKDVALWFSTVYEACGKAIDFLYDYHGDGRLSSREIEIAYPIEDDEILRRFRSAVEQVRSEGKRAKICIFDVVSSRPGVVFPWERMAAACRELGVLSLVDGAQGIGMVRLDLGAADPDFFVSNCHKWLFTPRGCAVFYVPVRNQPLLPSTLATSHGYASLTGKRRAPAAKHDDDDGDVGKKSAFVSNFEFTGTRDYTPNFCVKDAVAYRRDVLGGEERILEYLWDLNKKGSRLVAERLGTEVLENKEGTLTNCAMANIAMPLWKGEKGVEGNEGGDVVVPEEDGDRVVVWMMSTMARDYNTIVPMFWLGKRFWVRISAQVYLDLGDYEYGAETLKKLIERVGKGEYKGGQQT</sequence>
<dbReference type="SUPFAM" id="SSF53383">
    <property type="entry name" value="PLP-dependent transferases"/>
    <property type="match status" value="1"/>
</dbReference>
<feature type="domain" description="Aminotransferase class V" evidence="2">
    <location>
        <begin position="77"/>
        <end position="264"/>
    </location>
</feature>
<gene>
    <name evidence="3" type="ORF">A9Z42_0065370</name>
</gene>
<evidence type="ECO:0000259" key="2">
    <source>
        <dbReference type="Pfam" id="PF00266"/>
    </source>
</evidence>
<keyword evidence="4" id="KW-1185">Reference proteome</keyword>
<dbReference type="InterPro" id="IPR015421">
    <property type="entry name" value="PyrdxlP-dep_Trfase_major"/>
</dbReference>
<dbReference type="AlphaFoldDB" id="A0A2H2ZZ79"/>